<sequence length="231" mass="27066">MHTYIISFLIVSLLGNTADRISDIKSKQTLDLNHAFTFEKDSVNELPHGWKNISGEWKVTDDEENKVISQVAPKPKSYCNIAIIDTLQEKNIRISARMKFTGGKKERGGGIVWRYQDTKNYYLLWINPFNNCITEYRIKNGHRVELPIYGRTRLPDVPFKIALHKWYQIELQVIEDEYIFFIDGKELFRETDKAFTKEGYVGIWTKADAQTYFDNIEVQPLLFKVRTDNSE</sequence>
<evidence type="ECO:0000259" key="1">
    <source>
        <dbReference type="Pfam" id="PF21708"/>
    </source>
</evidence>
<dbReference type="InterPro" id="IPR049162">
    <property type="entry name" value="GH59_C"/>
</dbReference>
<dbReference type="Pfam" id="PF21708">
    <property type="entry name" value="Glyco_hydro_59_C"/>
    <property type="match status" value="1"/>
</dbReference>
<evidence type="ECO:0000313" key="3">
    <source>
        <dbReference type="Proteomes" id="UP000480178"/>
    </source>
</evidence>
<proteinExistence type="predicted"/>
<gene>
    <name evidence="2" type="ORF">GXP67_31810</name>
</gene>
<reference evidence="2 3" key="1">
    <citation type="submission" date="2020-01" db="EMBL/GenBank/DDBJ databases">
        <authorList>
            <person name="Kim M.K."/>
        </authorList>
    </citation>
    <scope>NUCLEOTIDE SEQUENCE [LARGE SCALE GENOMIC DNA]</scope>
    <source>
        <strain evidence="2 3">172606-1</strain>
    </source>
</reference>
<organism evidence="2 3">
    <name type="scientific">Rhodocytophaga rosea</name>
    <dbReference type="NCBI Taxonomy" id="2704465"/>
    <lineage>
        <taxon>Bacteria</taxon>
        <taxon>Pseudomonadati</taxon>
        <taxon>Bacteroidota</taxon>
        <taxon>Cytophagia</taxon>
        <taxon>Cytophagales</taxon>
        <taxon>Rhodocytophagaceae</taxon>
        <taxon>Rhodocytophaga</taxon>
    </lineage>
</organism>
<feature type="domain" description="Glycosyl hydrolase family 59 C-terminal lectin" evidence="1">
    <location>
        <begin position="139"/>
        <end position="219"/>
    </location>
</feature>
<protein>
    <recommendedName>
        <fullName evidence="1">Glycosyl hydrolase family 59 C-terminal lectin domain-containing protein</fullName>
    </recommendedName>
</protein>
<name>A0A6C0GS63_9BACT</name>
<evidence type="ECO:0000313" key="2">
    <source>
        <dbReference type="EMBL" id="QHT70909.1"/>
    </source>
</evidence>
<accession>A0A6C0GS63</accession>
<dbReference type="KEGG" id="rhoz:GXP67_31810"/>
<dbReference type="Gene3D" id="2.60.120.560">
    <property type="entry name" value="Exo-inulinase, domain 1"/>
    <property type="match status" value="1"/>
</dbReference>
<dbReference type="EMBL" id="CP048222">
    <property type="protein sequence ID" value="QHT70909.1"/>
    <property type="molecule type" value="Genomic_DNA"/>
</dbReference>
<dbReference type="AlphaFoldDB" id="A0A6C0GS63"/>
<dbReference type="Proteomes" id="UP000480178">
    <property type="component" value="Chromosome"/>
</dbReference>
<keyword evidence="3" id="KW-1185">Reference proteome</keyword>
<dbReference type="RefSeq" id="WP_162446853.1">
    <property type="nucleotide sequence ID" value="NZ_CP048222.1"/>
</dbReference>